<comment type="subcellular location">
    <subcellularLocation>
        <location evidence="1">Membrane</location>
        <topology evidence="1">Multi-pass membrane protein</topology>
    </subcellularLocation>
</comment>
<dbReference type="PANTHER" id="PTHR43066:SF26">
    <property type="entry name" value="RHOMBOID PROTEASE GLPG"/>
    <property type="match status" value="1"/>
</dbReference>
<dbReference type="PATRIC" id="fig|1094558.3.peg.1250"/>
<dbReference type="AlphaFoldDB" id="J0QXG9"/>
<evidence type="ECO:0000313" key="9">
    <source>
        <dbReference type="EMBL" id="EJF90751.1"/>
    </source>
</evidence>
<feature type="transmembrane region" description="Helical" evidence="7">
    <location>
        <begin position="133"/>
        <end position="152"/>
    </location>
</feature>
<dbReference type="EMBL" id="AIMB01000007">
    <property type="protein sequence ID" value="EJF90751.1"/>
    <property type="molecule type" value="Genomic_DNA"/>
</dbReference>
<keyword evidence="6 7" id="KW-0472">Membrane</keyword>
<dbReference type="Gene3D" id="1.20.1540.10">
    <property type="entry name" value="Rhomboid-like"/>
    <property type="match status" value="1"/>
</dbReference>
<dbReference type="eggNOG" id="COG0705">
    <property type="taxonomic scope" value="Bacteria"/>
</dbReference>
<dbReference type="RefSeq" id="WP_008039282.1">
    <property type="nucleotide sequence ID" value="NZ_JH725147.1"/>
</dbReference>
<evidence type="ECO:0000256" key="6">
    <source>
        <dbReference type="ARBA" id="ARBA00023136"/>
    </source>
</evidence>
<proteinExistence type="predicted"/>
<sequence length="237" mass="27069">MNDDDYNDLLERKAPLFNIPVIVIAITLCCFFVYFIPEYFLFVENYKEFLYSYAFIPYRFIHDVWGSWYSLLSYSVMHGSLTHLVVNMLWLIVFGSPLANRLGTLRFLLFWCISSAFSVGFYVIFYIHSMIPLVGASGVVSAMTGAAGRYGFRRVEKPGYENRPEFAGPILTIKNALSSRTVLTFIGVWLLINVVIGLGGLSFQKDANNIAWEAHIGGLIFGFFFIGVFDQRKDEKY</sequence>
<evidence type="ECO:0000259" key="8">
    <source>
        <dbReference type="Pfam" id="PF01694"/>
    </source>
</evidence>
<feature type="transmembrane region" description="Helical" evidence="7">
    <location>
        <begin position="210"/>
        <end position="229"/>
    </location>
</feature>
<name>J0QXG9_9HYPH</name>
<evidence type="ECO:0000313" key="10">
    <source>
        <dbReference type="Proteomes" id="UP000008952"/>
    </source>
</evidence>
<feature type="transmembrane region" description="Helical" evidence="7">
    <location>
        <begin position="16"/>
        <end position="37"/>
    </location>
</feature>
<organism evidence="9 10">
    <name type="scientific">Bartonella tamiae Th239</name>
    <dbReference type="NCBI Taxonomy" id="1094558"/>
    <lineage>
        <taxon>Bacteria</taxon>
        <taxon>Pseudomonadati</taxon>
        <taxon>Pseudomonadota</taxon>
        <taxon>Alphaproteobacteria</taxon>
        <taxon>Hyphomicrobiales</taxon>
        <taxon>Bartonellaceae</taxon>
        <taxon>Bartonella</taxon>
    </lineage>
</organism>
<keyword evidence="2" id="KW-1003">Cell membrane</keyword>
<evidence type="ECO:0000256" key="7">
    <source>
        <dbReference type="SAM" id="Phobius"/>
    </source>
</evidence>
<dbReference type="GO" id="GO:0004252">
    <property type="term" value="F:serine-type endopeptidase activity"/>
    <property type="evidence" value="ECO:0007669"/>
    <property type="project" value="InterPro"/>
</dbReference>
<feature type="transmembrane region" description="Helical" evidence="7">
    <location>
        <begin position="74"/>
        <end position="95"/>
    </location>
</feature>
<keyword evidence="4 7" id="KW-0812">Transmembrane</keyword>
<dbReference type="GO" id="GO:0016020">
    <property type="term" value="C:membrane"/>
    <property type="evidence" value="ECO:0007669"/>
    <property type="project" value="UniProtKB-SubCell"/>
</dbReference>
<accession>J0QXG9</accession>
<dbReference type="InterPro" id="IPR035952">
    <property type="entry name" value="Rhomboid-like_sf"/>
</dbReference>
<dbReference type="Proteomes" id="UP000008952">
    <property type="component" value="Unassembled WGS sequence"/>
</dbReference>
<keyword evidence="5 7" id="KW-1133">Transmembrane helix</keyword>
<evidence type="ECO:0000256" key="1">
    <source>
        <dbReference type="ARBA" id="ARBA00004141"/>
    </source>
</evidence>
<dbReference type="PANTHER" id="PTHR43066">
    <property type="entry name" value="RHOMBOID-RELATED PROTEIN"/>
    <property type="match status" value="1"/>
</dbReference>
<dbReference type="Pfam" id="PF01694">
    <property type="entry name" value="Rhomboid"/>
    <property type="match status" value="1"/>
</dbReference>
<dbReference type="InterPro" id="IPR022764">
    <property type="entry name" value="Peptidase_S54_rhomboid_dom"/>
</dbReference>
<keyword evidence="3" id="KW-0997">Cell inner membrane</keyword>
<keyword evidence="10" id="KW-1185">Reference proteome</keyword>
<evidence type="ECO:0000256" key="5">
    <source>
        <dbReference type="ARBA" id="ARBA00022989"/>
    </source>
</evidence>
<evidence type="ECO:0000256" key="2">
    <source>
        <dbReference type="ARBA" id="ARBA00022475"/>
    </source>
</evidence>
<comment type="caution">
    <text evidence="9">The sequence shown here is derived from an EMBL/GenBank/DDBJ whole genome shotgun (WGS) entry which is preliminary data.</text>
</comment>
<feature type="domain" description="Peptidase S54 rhomboid" evidence="8">
    <location>
        <begin position="66"/>
        <end position="226"/>
    </location>
</feature>
<protein>
    <recommendedName>
        <fullName evidence="8">Peptidase S54 rhomboid domain-containing protein</fullName>
    </recommendedName>
</protein>
<evidence type="ECO:0000256" key="3">
    <source>
        <dbReference type="ARBA" id="ARBA00022519"/>
    </source>
</evidence>
<feature type="transmembrane region" description="Helical" evidence="7">
    <location>
        <begin position="182"/>
        <end position="204"/>
    </location>
</feature>
<dbReference type="STRING" id="1094558.ME5_01152"/>
<dbReference type="SUPFAM" id="SSF144091">
    <property type="entry name" value="Rhomboid-like"/>
    <property type="match status" value="1"/>
</dbReference>
<evidence type="ECO:0000256" key="4">
    <source>
        <dbReference type="ARBA" id="ARBA00022692"/>
    </source>
</evidence>
<dbReference type="HOGENOM" id="CLU_055068_5_0_5"/>
<dbReference type="OrthoDB" id="9797190at2"/>
<reference evidence="9 10" key="1">
    <citation type="submission" date="2012-03" db="EMBL/GenBank/DDBJ databases">
        <title>The Genome Sequence of Bartonella tamiae Th239.</title>
        <authorList>
            <consortium name="The Broad Institute Genome Sequencing Platform"/>
            <consortium name="The Broad Institute Genome Sequencing Center for Infectious Disease"/>
            <person name="Feldgarden M."/>
            <person name="Kirby J."/>
            <person name="Kosoy M."/>
            <person name="Birtles R."/>
            <person name="Probert W.S."/>
            <person name="Chiaraviglio L."/>
            <person name="Young S.K."/>
            <person name="Zeng Q."/>
            <person name="Gargeya S."/>
            <person name="Fitzgerald M."/>
            <person name="Haas B."/>
            <person name="Abouelleil A."/>
            <person name="Alvarado L."/>
            <person name="Arachchi H.M."/>
            <person name="Berlin A."/>
            <person name="Chapman S.B."/>
            <person name="Gearin G."/>
            <person name="Goldberg J."/>
            <person name="Griggs A."/>
            <person name="Gujja S."/>
            <person name="Hansen M."/>
            <person name="Heiman D."/>
            <person name="Howarth C."/>
            <person name="Larimer J."/>
            <person name="Lui A."/>
            <person name="MacDonald P.J.P."/>
            <person name="McCowen C."/>
            <person name="Montmayeur A."/>
            <person name="Murphy C."/>
            <person name="Neiman D."/>
            <person name="Pearson M."/>
            <person name="Priest M."/>
            <person name="Roberts A."/>
            <person name="Saif S."/>
            <person name="Shea T."/>
            <person name="Sisk P."/>
            <person name="Stolte C."/>
            <person name="Sykes S."/>
            <person name="Wortman J."/>
            <person name="Nusbaum C."/>
            <person name="Birren B."/>
        </authorList>
    </citation>
    <scope>NUCLEOTIDE SEQUENCE [LARGE SCALE GENOMIC DNA]</scope>
    <source>
        <strain evidence="9 10">Th239</strain>
    </source>
</reference>
<gene>
    <name evidence="9" type="ORF">ME5_01152</name>
</gene>
<feature type="transmembrane region" description="Helical" evidence="7">
    <location>
        <begin position="107"/>
        <end position="127"/>
    </location>
</feature>